<keyword evidence="5 7" id="KW-0863">Zinc-finger</keyword>
<dbReference type="EMBL" id="CAJNOK010001890">
    <property type="protein sequence ID" value="CAF0834807.1"/>
    <property type="molecule type" value="Genomic_DNA"/>
</dbReference>
<dbReference type="PROSITE" id="PS50145">
    <property type="entry name" value="ZF_TRAF"/>
    <property type="match status" value="1"/>
</dbReference>
<dbReference type="PANTHER" id="PTHR10131:SF94">
    <property type="entry name" value="TNF RECEPTOR-ASSOCIATED FACTOR 4"/>
    <property type="match status" value="1"/>
</dbReference>
<evidence type="ECO:0000256" key="8">
    <source>
        <dbReference type="SAM" id="Coils"/>
    </source>
</evidence>
<evidence type="ECO:0008006" key="14">
    <source>
        <dbReference type="Google" id="ProtNLM"/>
    </source>
</evidence>
<comment type="subcellular location">
    <subcellularLocation>
        <location evidence="1">Cytoplasm</location>
    </subcellularLocation>
</comment>
<organism evidence="12 13">
    <name type="scientific">Didymodactylos carnosus</name>
    <dbReference type="NCBI Taxonomy" id="1234261"/>
    <lineage>
        <taxon>Eukaryota</taxon>
        <taxon>Metazoa</taxon>
        <taxon>Spiralia</taxon>
        <taxon>Gnathifera</taxon>
        <taxon>Rotifera</taxon>
        <taxon>Eurotatoria</taxon>
        <taxon>Bdelloidea</taxon>
        <taxon>Philodinida</taxon>
        <taxon>Philodinidae</taxon>
        <taxon>Didymodactylos</taxon>
    </lineage>
</organism>
<dbReference type="InterPro" id="IPR012227">
    <property type="entry name" value="TNF_rcpt-assoc_TRAF_met"/>
</dbReference>
<name>A0A8S2HBD7_9BILA</name>
<dbReference type="GO" id="GO:0008270">
    <property type="term" value="F:zinc ion binding"/>
    <property type="evidence" value="ECO:0007669"/>
    <property type="project" value="UniProtKB-KW"/>
</dbReference>
<evidence type="ECO:0000313" key="11">
    <source>
        <dbReference type="EMBL" id="CAF0834807.1"/>
    </source>
</evidence>
<keyword evidence="2" id="KW-0963">Cytoplasm</keyword>
<proteinExistence type="predicted"/>
<dbReference type="Pfam" id="PF02176">
    <property type="entry name" value="zf-TRAF"/>
    <property type="match status" value="1"/>
</dbReference>
<accession>A0A8S2HBD7</accession>
<evidence type="ECO:0000256" key="7">
    <source>
        <dbReference type="PROSITE-ProRule" id="PRU00207"/>
    </source>
</evidence>
<feature type="coiled-coil region" evidence="8">
    <location>
        <begin position="171"/>
        <end position="198"/>
    </location>
</feature>
<dbReference type="Pfam" id="PF21355">
    <property type="entry name" value="TRAF-mep_MATH"/>
    <property type="match status" value="1"/>
</dbReference>
<dbReference type="CDD" id="cd00270">
    <property type="entry name" value="MATH_TRAF_C"/>
    <property type="match status" value="1"/>
</dbReference>
<dbReference type="SUPFAM" id="SSF49599">
    <property type="entry name" value="TRAF domain-like"/>
    <property type="match status" value="3"/>
</dbReference>
<dbReference type="Gene3D" id="3.30.40.10">
    <property type="entry name" value="Zinc/RING finger domain, C3HC4 (zinc finger)"/>
    <property type="match status" value="2"/>
</dbReference>
<dbReference type="Gene3D" id="2.60.210.10">
    <property type="entry name" value="Apoptosis, Tumor Necrosis Factor Receptor Associated Protein 2, Chain A"/>
    <property type="match status" value="1"/>
</dbReference>
<feature type="zinc finger region" description="TRAF-type" evidence="7">
    <location>
        <begin position="50"/>
        <end position="104"/>
    </location>
</feature>
<dbReference type="GO" id="GO:0043122">
    <property type="term" value="P:regulation of canonical NF-kappaB signal transduction"/>
    <property type="evidence" value="ECO:0007669"/>
    <property type="project" value="TreeGrafter"/>
</dbReference>
<dbReference type="EMBL" id="CAJOBA010001890">
    <property type="protein sequence ID" value="CAF3619532.1"/>
    <property type="molecule type" value="Genomic_DNA"/>
</dbReference>
<dbReference type="PROSITE" id="PS50144">
    <property type="entry name" value="MATH"/>
    <property type="match status" value="1"/>
</dbReference>
<evidence type="ECO:0000256" key="6">
    <source>
        <dbReference type="ARBA" id="ARBA00022833"/>
    </source>
</evidence>
<keyword evidence="4" id="KW-0677">Repeat</keyword>
<dbReference type="Proteomes" id="UP000682733">
    <property type="component" value="Unassembled WGS sequence"/>
</dbReference>
<dbReference type="Proteomes" id="UP000677228">
    <property type="component" value="Unassembled WGS sequence"/>
</dbReference>
<protein>
    <recommendedName>
        <fullName evidence="14">MATH domain-containing protein</fullName>
    </recommendedName>
</protein>
<evidence type="ECO:0000256" key="4">
    <source>
        <dbReference type="ARBA" id="ARBA00022737"/>
    </source>
</evidence>
<dbReference type="InterPro" id="IPR002083">
    <property type="entry name" value="MATH/TRAF_dom"/>
</dbReference>
<dbReference type="PANTHER" id="PTHR10131">
    <property type="entry name" value="TNF RECEPTOR ASSOCIATED FACTOR"/>
    <property type="match status" value="1"/>
</dbReference>
<dbReference type="GO" id="GO:0042981">
    <property type="term" value="P:regulation of apoptotic process"/>
    <property type="evidence" value="ECO:0007669"/>
    <property type="project" value="InterPro"/>
</dbReference>
<evidence type="ECO:0000256" key="2">
    <source>
        <dbReference type="ARBA" id="ARBA00022490"/>
    </source>
</evidence>
<evidence type="ECO:0000256" key="5">
    <source>
        <dbReference type="ARBA" id="ARBA00022771"/>
    </source>
</evidence>
<dbReference type="PIRSF" id="PIRSF015614">
    <property type="entry name" value="TRAF"/>
    <property type="match status" value="1"/>
</dbReference>
<reference evidence="12" key="1">
    <citation type="submission" date="2021-02" db="EMBL/GenBank/DDBJ databases">
        <authorList>
            <person name="Nowell W R."/>
        </authorList>
    </citation>
    <scope>NUCLEOTIDE SEQUENCE</scope>
</reference>
<evidence type="ECO:0000313" key="12">
    <source>
        <dbReference type="EMBL" id="CAF3619532.1"/>
    </source>
</evidence>
<feature type="domain" description="TRAF-type" evidence="10">
    <location>
        <begin position="50"/>
        <end position="104"/>
    </location>
</feature>
<dbReference type="InterPro" id="IPR008974">
    <property type="entry name" value="TRAF-like"/>
</dbReference>
<evidence type="ECO:0000256" key="1">
    <source>
        <dbReference type="ARBA" id="ARBA00004496"/>
    </source>
</evidence>
<evidence type="ECO:0000313" key="13">
    <source>
        <dbReference type="Proteomes" id="UP000682733"/>
    </source>
</evidence>
<dbReference type="AlphaFoldDB" id="A0A8S2HBD7"/>
<dbReference type="InterPro" id="IPR013083">
    <property type="entry name" value="Znf_RING/FYVE/PHD"/>
</dbReference>
<keyword evidence="3 7" id="KW-0479">Metal-binding</keyword>
<comment type="caution">
    <text evidence="12">The sequence shown here is derived from an EMBL/GenBank/DDBJ whole genome shotgun (WGS) entry which is preliminary data.</text>
</comment>
<dbReference type="InterPro" id="IPR001293">
    <property type="entry name" value="Znf_TRAF"/>
</dbReference>
<evidence type="ECO:0000256" key="3">
    <source>
        <dbReference type="ARBA" id="ARBA00022723"/>
    </source>
</evidence>
<sequence>MVNGCGQLLKLDDIFRDRAIEHEMKNIDVVCYNKMNGCTWSGIFAQYQEHLNTCKYVVLICDSCDSTFTDTSVFEQHQQTCLKAIILCPLWKFGCDTKVSREALYEHTQKASADHAQIIADQLTSLINTQNRLQQQKQRPEVCLQQYSIQKQQQQQNLSSSALTMTQNSTILSLQNDLLKQSQLIEQLRNENKSLSSTLGKRDDLLSQTRVDLQLRRSDLLELRKEFELSKTFLHVNGTYLWKIDGVSQKFNDAKNGDQFFINSPIFYSSKYGYKLSAKLYLNGDQTVRNTYLSLYITINRSEYDDVLEWPFNYPITFCLYDQSLKREHILNTLTPDLQSDAFKRPVFESNKSGGIPKFCPLCKVFSLDYGYAKNNTMYIKILIDFKLYPQNIWPEWSKLQWNGLSEYAEQQRLKEDFLPTRQQ</sequence>
<evidence type="ECO:0000259" key="10">
    <source>
        <dbReference type="PROSITE" id="PS50145"/>
    </source>
</evidence>
<dbReference type="GO" id="GO:0007165">
    <property type="term" value="P:signal transduction"/>
    <property type="evidence" value="ECO:0007669"/>
    <property type="project" value="InterPro"/>
</dbReference>
<evidence type="ECO:0000259" key="9">
    <source>
        <dbReference type="PROSITE" id="PS50144"/>
    </source>
</evidence>
<keyword evidence="6 7" id="KW-0862">Zinc</keyword>
<keyword evidence="8" id="KW-0175">Coiled coil</keyword>
<gene>
    <name evidence="11" type="ORF">OVA965_LOCUS6333</name>
    <name evidence="12" type="ORF">TMI583_LOCUS6329</name>
</gene>
<dbReference type="InterPro" id="IPR049342">
    <property type="entry name" value="TRAF1-6_MATH_dom"/>
</dbReference>
<dbReference type="GO" id="GO:0005737">
    <property type="term" value="C:cytoplasm"/>
    <property type="evidence" value="ECO:0007669"/>
    <property type="project" value="UniProtKB-SubCell"/>
</dbReference>
<feature type="domain" description="MATH" evidence="9">
    <location>
        <begin position="237"/>
        <end position="384"/>
    </location>
</feature>